<accession>A0A562YDE7</accession>
<name>A0A562YDE7_9FLAO</name>
<dbReference type="InterPro" id="IPR026341">
    <property type="entry name" value="T9SS_type_B"/>
</dbReference>
<organism evidence="2 3">
    <name type="scientific">Seonamhaeicola sediminis</name>
    <dbReference type="NCBI Taxonomy" id="2528206"/>
    <lineage>
        <taxon>Bacteria</taxon>
        <taxon>Pseudomonadati</taxon>
        <taxon>Bacteroidota</taxon>
        <taxon>Flavobacteriia</taxon>
        <taxon>Flavobacteriales</taxon>
        <taxon>Flavobacteriaceae</taxon>
    </lineage>
</organism>
<comment type="caution">
    <text evidence="2">The sequence shown here is derived from an EMBL/GenBank/DDBJ whole genome shotgun (WGS) entry which is preliminary data.</text>
</comment>
<dbReference type="Pfam" id="PF17517">
    <property type="entry name" value="IgGFc_binding"/>
    <property type="match status" value="1"/>
</dbReference>
<dbReference type="EMBL" id="SMZJ02000004">
    <property type="protein sequence ID" value="TWO32671.1"/>
    <property type="molecule type" value="Genomic_DNA"/>
</dbReference>
<dbReference type="Gene3D" id="4.10.1080.10">
    <property type="entry name" value="TSP type-3 repeat"/>
    <property type="match status" value="1"/>
</dbReference>
<dbReference type="SUPFAM" id="SSF103647">
    <property type="entry name" value="TSP type-3 repeat"/>
    <property type="match status" value="1"/>
</dbReference>
<gene>
    <name evidence="2" type="ORF">E1J38_007335</name>
</gene>
<dbReference type="RefSeq" id="WP_133355394.1">
    <property type="nucleotide sequence ID" value="NZ_SMZJ02000004.1"/>
</dbReference>
<dbReference type="NCBIfam" id="TIGR04131">
    <property type="entry name" value="Bac_Flav_CTERM"/>
    <property type="match status" value="1"/>
</dbReference>
<sequence>MQISSHIRNLLFVLVLLVSTTGYSQLSKKHYIPPLTYADSNSSLPQDQYIYLSTPSTQNVPFVITQLGQPMASNITGTVSNTAPTVITIGGNSGDNQLFIPSAQTSVIMANRGYIIEAEAPIYVSIRMNGATSGAQAGALVSKGLSALETTFRIGTFTSINPQSNYLSFVSIMATEDNTQVSFSDLPTGLIIQNYTGTTPINVILNEGESYVVAINVLDNGPLVNNLMDGLIGSLITSDKPIVVNCGSTNGSFHNGGARDYGIDQIAGISKVGREYIFVRGGGADGWENVLIVAHTNNTSISINGNAPVATINAGEYYLIEGNNYNASGNMYVTTSEDVFAYQGIGGDSEANQEMLFVPPLSCETRGNIDNIANIDFIGSTFYSGGVSIVTKVGATVTINNLPLSSFSATGPNTVDGKSDYITYRVTGLSGNISVQGNDELYVAYFNQNGAATSGSFYSGFPTNPEINFDAQFATLGNCIPNITLEAANAQNFDTYEWFFDDGSGSGFQSVPGSLNVASITPTIPARYKLVGTITCTGETLESVEVPVSICPDDIDNDGIIDNLDIDNDNDGILNCTESRGDVAINLDNLNNPVLEFQDTTTNALITSGTYTTTSSSGGTNTFVGDAIGNFTSTVAPATSAEGNYAMIFTESVNVKLSEDTSYTHTSVDGEYFVVRVLPVNKNITLVDPDDRLLIDSNFDGLFETGITQISGSEIHFKYNPSPTGATPFEFLANQIDGFSFLHRLENITDTSNFQANVSLTCFKSDNDNDGIKDELDLDSDNDGIPDFIENQGTLVALSGVDTDTNGLDDIYDVNALPVDTDSDGIADFYDLDSDNDGIYDLIESGQLGILSDTDLDGIEDGPNYGVNGWADAAETAPDSNLIGYSPNDLDTDSIYSYIDLDSDGDSCSDVIEAGFSDGNNDDLLGDITVTVDNNGLVNSAGTDGYILPNSDYLNAAPITITTQPANVESCELSTSTFTIVSSTYDTIQWELSTDGGLNWNAIVDDAIYSGSQTGDLTISNTPISFDTYEFRAFLNLTGNSCGLYSDPAELTVILLPVANTAPNMLQCDDDNNGTMPFDLTSQNSTINTVPGMTISYHPSQVDADDNSNPITSPFESGNTTIYARLENDANTTCYDVSSFDLEVYESPFPLLAVTPLQECDDTSVGTDTDGLKVFDLTQKETEILNGQSGTDFSLTYFIDSAYSIPIVSPTSFINSVPGGQTIYVRMTNNLYNTCIADTTFDVEVFSLPVVSNPNTYMQCDDETNDRNAFFNLTLDNIKEEINSNYVFEGLTFKYYEDQTQAETIGGAEITNETNYFVDLTTNTSETVWIRVTNPNGCFRVVPLLLEINPSSVALNSYNPDSIFECDDGLDLRDGVASFDFTHIRDYISNTIFSTFNVTVHFFESQMDAELETNEIPDISNHQNFNSPNVQSIWVRVKSDLGNNCLGLQELTDLLIVETLPVAIPVTFDRQCDYDTTDAILSYPFDTSNLESDILNGQNPMDVTITYFDNTGNPLLYNDGTPVTSPIQPVFLTENQTITIRVTNNSTNDPDGACYDETNVEFIIDEQPIITNQVPLQVFCDDGLDITEENDGLHNFDLALFESTIRGSQTNMEIYFTYIDENGATVTNEAADFPNTLISSNQIINVEVINPINTSCSALTTIELRVNPLPEFTLEEEILVCGNPFVPEDIIPVQMNPSETFTYEWRFEDDTVVGNTLILPSSSITVPGKYLLTLTNPTSLCSKTQTVDVKAADPPNITLDDIEIVDLSENNSVTIINPSSLGNSIYMFSLVSDDGQVNFPYQESPVFNNVRAGFYTLFAQDVETICDEVELRISVIGHRKFFTPNGDGINEYWQIQGLDITHAGSVIRIYDRYGKLLKQIDPLSVGWDGTFNGAQMPTDDYWFTLTLSDGRSLLGHFTLKR</sequence>
<dbReference type="InterPro" id="IPR028974">
    <property type="entry name" value="TSP_type-3_rpt"/>
</dbReference>
<proteinExistence type="predicted"/>
<evidence type="ECO:0000313" key="2">
    <source>
        <dbReference type="EMBL" id="TWO32671.1"/>
    </source>
</evidence>
<evidence type="ECO:0000313" key="3">
    <source>
        <dbReference type="Proteomes" id="UP000295814"/>
    </source>
</evidence>
<feature type="domain" description="IgGFc-binding protein N-terminal" evidence="1">
    <location>
        <begin position="145"/>
        <end position="437"/>
    </location>
</feature>
<dbReference type="OrthoDB" id="9765926at2"/>
<dbReference type="GO" id="GO:0005509">
    <property type="term" value="F:calcium ion binding"/>
    <property type="evidence" value="ECO:0007669"/>
    <property type="project" value="InterPro"/>
</dbReference>
<keyword evidence="3" id="KW-1185">Reference proteome</keyword>
<protein>
    <submittedName>
        <fullName evidence="2">T9SS type B sorting domain-containing protein</fullName>
    </submittedName>
</protein>
<dbReference type="Proteomes" id="UP000295814">
    <property type="component" value="Unassembled WGS sequence"/>
</dbReference>
<dbReference type="InterPro" id="IPR035234">
    <property type="entry name" value="IgGFc-bd_N"/>
</dbReference>
<evidence type="ECO:0000259" key="1">
    <source>
        <dbReference type="Pfam" id="PF17517"/>
    </source>
</evidence>
<dbReference type="Pfam" id="PF13585">
    <property type="entry name" value="CHU_C"/>
    <property type="match status" value="1"/>
</dbReference>
<reference evidence="2 3" key="1">
    <citation type="submission" date="2019-07" db="EMBL/GenBank/DDBJ databases">
        <title>Seonamhaeicola sp. W255 draft genome.</title>
        <authorList>
            <person name="Zhang X.-Y."/>
            <person name="Zhang R."/>
            <person name="Zhong Y.-L."/>
            <person name="Du Z.-J."/>
        </authorList>
    </citation>
    <scope>NUCLEOTIDE SEQUENCE [LARGE SCALE GENOMIC DNA]</scope>
    <source>
        <strain evidence="2 3">W255</strain>
    </source>
</reference>